<evidence type="ECO:0000313" key="2">
    <source>
        <dbReference type="Proteomes" id="UP000601435"/>
    </source>
</evidence>
<comment type="caution">
    <text evidence="1">The sequence shown here is derived from an EMBL/GenBank/DDBJ whole genome shotgun (WGS) entry which is preliminary data.</text>
</comment>
<dbReference type="EMBL" id="CAJNJA010047541">
    <property type="protein sequence ID" value="CAE7824848.1"/>
    <property type="molecule type" value="Genomic_DNA"/>
</dbReference>
<keyword evidence="2" id="KW-1185">Reference proteome</keyword>
<proteinExistence type="predicted"/>
<accession>A0A812ZG31</accession>
<name>A0A812ZG31_9DINO</name>
<feature type="non-terminal residue" evidence="1">
    <location>
        <position position="1"/>
    </location>
</feature>
<dbReference type="Proteomes" id="UP000601435">
    <property type="component" value="Unassembled WGS sequence"/>
</dbReference>
<evidence type="ECO:0000313" key="1">
    <source>
        <dbReference type="EMBL" id="CAE7824848.1"/>
    </source>
</evidence>
<protein>
    <submittedName>
        <fullName evidence="1">ARPC1B protein</fullName>
    </submittedName>
</protein>
<sequence length="444" mass="50248">VLAELFLDRDTPLVEDAEYSLRDLHPFRLLYEGRNCDHSTLADLGIPHGSDVSVDLVRLPKPKEFKKLGDVDVRSEGYHCHDSYMVRLACQDPQRFCLGFCRHFQGSDFHSHMQEIREGKYRGRGDEPSFEEVVVVDMVAEKILSGESIRNMIRSVCCYRDQGIGGFRVVKPLALAEDDSVYLLTAMNGAGGAQEYQIYCAGHNSQNTDPESLELLFNAADMCIFNCIFAKGCLFALAAKADGESKYILELRLCEGQFTELRRVPLVLPNCEGWSQYDCRPRFLCLDDTGDALWVNSNVALLVLPIDTLEPHTCCLWKDLRVAEPREHLKLHVRSVLLHKQTREVYLLFDNSTGVFHSRYQTEVDDLSIFDPCFVRRLLPSPEIGPPWKVCYEDLPGDKVATADLCIDGFSDSFCITESYMLESPSAQQLQVFDAGGGFWELKI</sequence>
<organism evidence="1 2">
    <name type="scientific">Symbiodinium necroappetens</name>
    <dbReference type="NCBI Taxonomy" id="1628268"/>
    <lineage>
        <taxon>Eukaryota</taxon>
        <taxon>Sar</taxon>
        <taxon>Alveolata</taxon>
        <taxon>Dinophyceae</taxon>
        <taxon>Suessiales</taxon>
        <taxon>Symbiodiniaceae</taxon>
        <taxon>Symbiodinium</taxon>
    </lineage>
</organism>
<dbReference type="OrthoDB" id="408919at2759"/>
<dbReference type="AlphaFoldDB" id="A0A812ZG31"/>
<reference evidence="1" key="1">
    <citation type="submission" date="2021-02" db="EMBL/GenBank/DDBJ databases">
        <authorList>
            <person name="Dougan E. K."/>
            <person name="Rhodes N."/>
            <person name="Thang M."/>
            <person name="Chan C."/>
        </authorList>
    </citation>
    <scope>NUCLEOTIDE SEQUENCE</scope>
</reference>
<gene>
    <name evidence="1" type="primary">ARPC1B</name>
    <name evidence="1" type="ORF">SNEC2469_LOCUS24590</name>
</gene>